<organism evidence="1 2">
    <name type="scientific">Bauhinia variegata</name>
    <name type="common">Purple orchid tree</name>
    <name type="synonym">Phanera variegata</name>
    <dbReference type="NCBI Taxonomy" id="167791"/>
    <lineage>
        <taxon>Eukaryota</taxon>
        <taxon>Viridiplantae</taxon>
        <taxon>Streptophyta</taxon>
        <taxon>Embryophyta</taxon>
        <taxon>Tracheophyta</taxon>
        <taxon>Spermatophyta</taxon>
        <taxon>Magnoliopsida</taxon>
        <taxon>eudicotyledons</taxon>
        <taxon>Gunneridae</taxon>
        <taxon>Pentapetalae</taxon>
        <taxon>rosids</taxon>
        <taxon>fabids</taxon>
        <taxon>Fabales</taxon>
        <taxon>Fabaceae</taxon>
        <taxon>Cercidoideae</taxon>
        <taxon>Cercideae</taxon>
        <taxon>Bauhiniinae</taxon>
        <taxon>Bauhinia</taxon>
    </lineage>
</organism>
<keyword evidence="2" id="KW-1185">Reference proteome</keyword>
<dbReference type="Proteomes" id="UP000828941">
    <property type="component" value="Chromosome 3"/>
</dbReference>
<comment type="caution">
    <text evidence="1">The sequence shown here is derived from an EMBL/GenBank/DDBJ whole genome shotgun (WGS) entry which is preliminary data.</text>
</comment>
<protein>
    <submittedName>
        <fullName evidence="1">Uncharacterized protein</fullName>
    </submittedName>
</protein>
<gene>
    <name evidence="1" type="ORF">L6164_006970</name>
</gene>
<evidence type="ECO:0000313" key="2">
    <source>
        <dbReference type="Proteomes" id="UP000828941"/>
    </source>
</evidence>
<accession>A0ACB9PXK1</accession>
<dbReference type="EMBL" id="CM039428">
    <property type="protein sequence ID" value="KAI4352749.1"/>
    <property type="molecule type" value="Genomic_DNA"/>
</dbReference>
<evidence type="ECO:0000313" key="1">
    <source>
        <dbReference type="EMBL" id="KAI4352749.1"/>
    </source>
</evidence>
<reference evidence="1 2" key="1">
    <citation type="journal article" date="2022" name="DNA Res.">
        <title>Chromosomal-level genome assembly of the orchid tree Bauhinia variegata (Leguminosae; Cercidoideae) supports the allotetraploid origin hypothesis of Bauhinia.</title>
        <authorList>
            <person name="Zhong Y."/>
            <person name="Chen Y."/>
            <person name="Zheng D."/>
            <person name="Pang J."/>
            <person name="Liu Y."/>
            <person name="Luo S."/>
            <person name="Meng S."/>
            <person name="Qian L."/>
            <person name="Wei D."/>
            <person name="Dai S."/>
            <person name="Zhou R."/>
        </authorList>
    </citation>
    <scope>NUCLEOTIDE SEQUENCE [LARGE SCALE GENOMIC DNA]</scope>
    <source>
        <strain evidence="1">BV-YZ2020</strain>
    </source>
</reference>
<name>A0ACB9PXK1_BAUVA</name>
<proteinExistence type="predicted"/>
<sequence length="168" mass="17940">MNTTSVSFFFFFTLSLILISAKGSLIEDTCNEVRSQAPACITILSSDPRIAAASNKNKLAKLTLQMCVDKATEAQNVIKGLAAAAKNPALEACATTHYDYVVGSFKSCLMEITQDPQSSNYDARVSGDGAGYCDTAMSKANLINPVVSAKNKEMVMLSFVAYAVTNNL</sequence>